<evidence type="ECO:0000256" key="12">
    <source>
        <dbReference type="ARBA" id="ARBA00023014"/>
    </source>
</evidence>
<evidence type="ECO:0000256" key="21">
    <source>
        <dbReference type="ARBA" id="ARBA00048954"/>
    </source>
</evidence>
<dbReference type="FunFam" id="3.40.50.300:FF:001372">
    <property type="entry name" value="ATP-dependent DNA helicase chl1"/>
    <property type="match status" value="1"/>
</dbReference>
<comment type="caution">
    <text evidence="24">The sequence shown here is derived from an EMBL/GenBank/DDBJ whole genome shotgun (WGS) entry which is preliminary data.</text>
</comment>
<dbReference type="GO" id="GO:0006139">
    <property type="term" value="P:nucleobase-containing compound metabolic process"/>
    <property type="evidence" value="ECO:0007669"/>
    <property type="project" value="InterPro"/>
</dbReference>
<evidence type="ECO:0000256" key="4">
    <source>
        <dbReference type="ARBA" id="ARBA00016387"/>
    </source>
</evidence>
<dbReference type="NCBIfam" id="TIGR00604">
    <property type="entry name" value="rad3"/>
    <property type="match status" value="1"/>
</dbReference>
<name>A0A8H7XTQ2_PSICU</name>
<dbReference type="Pfam" id="PF13307">
    <property type="entry name" value="Helicase_C_2"/>
    <property type="match status" value="1"/>
</dbReference>
<dbReference type="PROSITE" id="PS51193">
    <property type="entry name" value="HELICASE_ATP_BIND_2"/>
    <property type="match status" value="1"/>
</dbReference>
<protein>
    <recommendedName>
        <fullName evidence="5">ATP-dependent DNA helicase CHL1</fullName>
        <ecNumber evidence="17">5.6.2.3</ecNumber>
    </recommendedName>
    <alternativeName>
        <fullName evidence="4">ATP-dependent DNA helicase chl1</fullName>
    </alternativeName>
    <alternativeName>
        <fullName evidence="16">Chromosome loss protein 1</fullName>
    </alternativeName>
    <alternativeName>
        <fullName evidence="18 19">DNA 5'-3' helicase CHL1</fullName>
    </alternativeName>
</protein>
<evidence type="ECO:0000256" key="16">
    <source>
        <dbReference type="ARBA" id="ARBA00029709"/>
    </source>
</evidence>
<comment type="subcellular location">
    <subcellularLocation>
        <location evidence="2">Nucleus</location>
    </subcellularLocation>
</comment>
<evidence type="ECO:0000256" key="11">
    <source>
        <dbReference type="ARBA" id="ARBA00023004"/>
    </source>
</evidence>
<dbReference type="EC" id="5.6.2.3" evidence="17"/>
<dbReference type="InterPro" id="IPR027417">
    <property type="entry name" value="P-loop_NTPase"/>
</dbReference>
<evidence type="ECO:0000259" key="23">
    <source>
        <dbReference type="PROSITE" id="PS51193"/>
    </source>
</evidence>
<evidence type="ECO:0000256" key="6">
    <source>
        <dbReference type="ARBA" id="ARBA00022723"/>
    </source>
</evidence>
<proteinExistence type="inferred from homology"/>
<dbReference type="GO" id="GO:0016818">
    <property type="term" value="F:hydrolase activity, acting on acid anhydrides, in phosphorus-containing anhydrides"/>
    <property type="evidence" value="ECO:0007669"/>
    <property type="project" value="InterPro"/>
</dbReference>
<dbReference type="InterPro" id="IPR010614">
    <property type="entry name" value="RAD3-like_helicase_DEAD"/>
</dbReference>
<dbReference type="AlphaFoldDB" id="A0A8H7XTQ2"/>
<keyword evidence="12" id="KW-0411">Iron-sulfur</keyword>
<dbReference type="GO" id="GO:0005634">
    <property type="term" value="C:nucleus"/>
    <property type="evidence" value="ECO:0007669"/>
    <property type="project" value="UniProtKB-SubCell"/>
</dbReference>
<keyword evidence="8" id="KW-0378">Hydrolase</keyword>
<feature type="domain" description="Helicase ATP-binding" evidence="23">
    <location>
        <begin position="9"/>
        <end position="432"/>
    </location>
</feature>
<evidence type="ECO:0000256" key="2">
    <source>
        <dbReference type="ARBA" id="ARBA00004123"/>
    </source>
</evidence>
<evidence type="ECO:0000256" key="18">
    <source>
        <dbReference type="ARBA" id="ARBA00044998"/>
    </source>
</evidence>
<keyword evidence="13" id="KW-0413">Isomerase</keyword>
<dbReference type="GO" id="GO:0005524">
    <property type="term" value="F:ATP binding"/>
    <property type="evidence" value="ECO:0007669"/>
    <property type="project" value="UniProtKB-KW"/>
</dbReference>
<dbReference type="GO" id="GO:0046872">
    <property type="term" value="F:metal ion binding"/>
    <property type="evidence" value="ECO:0007669"/>
    <property type="project" value="UniProtKB-KW"/>
</dbReference>
<dbReference type="PANTHER" id="PTHR11472:SF41">
    <property type="entry name" value="ATP-DEPENDENT DNA HELICASE DDX11-RELATED"/>
    <property type="match status" value="1"/>
</dbReference>
<dbReference type="InterPro" id="IPR014013">
    <property type="entry name" value="Helic_SF1/SF2_ATP-bd_DinG/Rad3"/>
</dbReference>
<keyword evidence="14" id="KW-0539">Nucleus</keyword>
<sequence length="866" mass="97212">MDLHLPTPTHFPAFPYSPPYDIQTSLMRHLYQSIEDKKVTIIESPTGTGKTLSLLCAALTWLADERERAKKGKLKEVIGDDGVKAKDWVVEQTIDRMRREMEADEQEYEQRLMRARKREEAMRRAAKGRVIKRTKITQPANEEKDDDDNLRMFLPETDREPDDGAMHISPALKALMEKVDKVTKASTGPSAGEEEELTCTKIYYASRTHSQLSQVLPEMSKLKLPAKIKLTDHHTSTSLPLKRGIDSIEEQCSSGPSTRAVSLGSRRQLCINDALRASALDLDEACRERLGEKEGKRCQYLPPIGEEHRMLDFRDQILASPKDIEDLAEAGRLAHTCPYFGSRRAIPQAELVTLPYNLLLQKSAREALGIDLKNQVVLIDEAHNLIPTLLSLSTTRLSYATLLTSFQQVCVYVSKFKTRLSPTNMIHLKKLVLILDSLKKYVEEWKISKAREKDKSEIMTSGQLMERLGRRVAGINLLEIGAYLKESKVARKIAGYSDKVEESNKDPAVKHHTRRGAIPPLHTVEEFLLSLTNMSTDGRITFTLIESPGRENTVEMRYQLLNPSPHFQEVVEEARSVVLAGGTMSPISDVINQLFSYLPSEKVTTFSCGHIIPETNLQTLVISKGPTGGELDFRADKQADPTTIGQLGQVLLNFANIIPAGMIVFFPSYKFLRTANAQWKKSTMLEKFATKKEVFFEPEESSQVEKVLQDYALAIKNPAEGKKGALLFAVIGAKLSEGLNFADDLARGVVIVGLPFANLGSPELRERMKYVKSLEEQKDGASKQKGQKDAAAELYENMCMNAVNQSIGRAIRHRNDWASLLLLDRRYTTNSTQNKLPKWIGSKLTVTETFGQTVKEMGAFYKGKRV</sequence>
<keyword evidence="6" id="KW-0479">Metal-binding</keyword>
<comment type="function">
    <text evidence="20">ATP-dependent DNA helicase important for chromosome transmission and normal cell cycle progression in G(2)/M. May have a role in changing DNA topology to allow the loading of proteins involved in maintaining sister chromatid cohesion in the vicinity of the centromeres. Has a specific role in chromosome segregation during meiosis II.</text>
</comment>
<reference evidence="24" key="1">
    <citation type="submission" date="2021-02" db="EMBL/GenBank/DDBJ databases">
        <title>Psilocybe cubensis genome.</title>
        <authorList>
            <person name="Mckernan K.J."/>
            <person name="Crawford S."/>
            <person name="Trippe A."/>
            <person name="Kane L.T."/>
            <person name="Mclaughlin S."/>
        </authorList>
    </citation>
    <scope>NUCLEOTIDE SEQUENCE [LARGE SCALE GENOMIC DNA]</scope>
    <source>
        <strain evidence="24">MGC-MH-2018</strain>
    </source>
</reference>
<comment type="similarity">
    <text evidence="3">Belongs to the DEAD box helicase family. DEAH subfamily. DDX11/CHL1 sub-subfamily.</text>
</comment>
<accession>A0A8H7XTQ2</accession>
<keyword evidence="22" id="KW-0175">Coiled coil</keyword>
<comment type="cofactor">
    <cofactor evidence="1">
        <name>[4Fe-4S] cluster</name>
        <dbReference type="ChEBI" id="CHEBI:49883"/>
    </cofactor>
</comment>
<feature type="coiled-coil region" evidence="22">
    <location>
        <begin position="94"/>
        <end position="125"/>
    </location>
</feature>
<organism evidence="24">
    <name type="scientific">Psilocybe cubensis</name>
    <name type="common">Psychedelic mushroom</name>
    <name type="synonym">Stropharia cubensis</name>
    <dbReference type="NCBI Taxonomy" id="181762"/>
    <lineage>
        <taxon>Eukaryota</taxon>
        <taxon>Fungi</taxon>
        <taxon>Dikarya</taxon>
        <taxon>Basidiomycota</taxon>
        <taxon>Agaricomycotina</taxon>
        <taxon>Agaricomycetes</taxon>
        <taxon>Agaricomycetidae</taxon>
        <taxon>Agaricales</taxon>
        <taxon>Agaricineae</taxon>
        <taxon>Strophariaceae</taxon>
        <taxon>Psilocybe</taxon>
    </lineage>
</organism>
<dbReference type="InterPro" id="IPR006554">
    <property type="entry name" value="Helicase-like_DEXD_c2"/>
</dbReference>
<evidence type="ECO:0000256" key="7">
    <source>
        <dbReference type="ARBA" id="ARBA00022741"/>
    </source>
</evidence>
<evidence type="ECO:0000256" key="10">
    <source>
        <dbReference type="ARBA" id="ARBA00022840"/>
    </source>
</evidence>
<evidence type="ECO:0000256" key="15">
    <source>
        <dbReference type="ARBA" id="ARBA00023306"/>
    </source>
</evidence>
<dbReference type="Gene3D" id="3.40.50.300">
    <property type="entry name" value="P-loop containing nucleotide triphosphate hydrolases"/>
    <property type="match status" value="3"/>
</dbReference>
<dbReference type="InterPro" id="IPR013020">
    <property type="entry name" value="Rad3/Chl1-like"/>
</dbReference>
<gene>
    <name evidence="24" type="ORF">JR316_010055</name>
</gene>
<dbReference type="GO" id="GO:0043139">
    <property type="term" value="F:5'-3' DNA helicase activity"/>
    <property type="evidence" value="ECO:0007669"/>
    <property type="project" value="UniProtKB-EC"/>
</dbReference>
<comment type="catalytic activity">
    <reaction evidence="21">
        <text>ATP + H2O = ADP + phosphate + H(+)</text>
        <dbReference type="Rhea" id="RHEA:13065"/>
        <dbReference type="ChEBI" id="CHEBI:15377"/>
        <dbReference type="ChEBI" id="CHEBI:15378"/>
        <dbReference type="ChEBI" id="CHEBI:30616"/>
        <dbReference type="ChEBI" id="CHEBI:43474"/>
        <dbReference type="ChEBI" id="CHEBI:456216"/>
        <dbReference type="EC" id="5.6.2.3"/>
    </reaction>
</comment>
<dbReference type="Pfam" id="PF06733">
    <property type="entry name" value="DEAD_2"/>
    <property type="match status" value="1"/>
</dbReference>
<evidence type="ECO:0000256" key="19">
    <source>
        <dbReference type="ARBA" id="ARBA00045008"/>
    </source>
</evidence>
<dbReference type="InterPro" id="IPR006555">
    <property type="entry name" value="ATP-dep_Helicase_C"/>
</dbReference>
<keyword evidence="10" id="KW-0067">ATP-binding</keyword>
<dbReference type="GO" id="GO:0034085">
    <property type="term" value="P:establishment of sister chromatid cohesion"/>
    <property type="evidence" value="ECO:0007669"/>
    <property type="project" value="TreeGrafter"/>
</dbReference>
<dbReference type="SUPFAM" id="SSF52540">
    <property type="entry name" value="P-loop containing nucleoside triphosphate hydrolases"/>
    <property type="match status" value="1"/>
</dbReference>
<dbReference type="PANTHER" id="PTHR11472">
    <property type="entry name" value="DNA REPAIR DEAD HELICASE RAD3/XP-D SUBFAMILY MEMBER"/>
    <property type="match status" value="1"/>
</dbReference>
<evidence type="ECO:0000256" key="8">
    <source>
        <dbReference type="ARBA" id="ARBA00022801"/>
    </source>
</evidence>
<keyword evidence="7" id="KW-0547">Nucleotide-binding</keyword>
<keyword evidence="15" id="KW-0131">Cell cycle</keyword>
<evidence type="ECO:0000256" key="13">
    <source>
        <dbReference type="ARBA" id="ARBA00023235"/>
    </source>
</evidence>
<evidence type="ECO:0000256" key="3">
    <source>
        <dbReference type="ARBA" id="ARBA00008435"/>
    </source>
</evidence>
<dbReference type="SMART" id="SM00491">
    <property type="entry name" value="HELICc2"/>
    <property type="match status" value="1"/>
</dbReference>
<evidence type="ECO:0000256" key="17">
    <source>
        <dbReference type="ARBA" id="ARBA00044969"/>
    </source>
</evidence>
<dbReference type="EMBL" id="JAFIQS010000010">
    <property type="protein sequence ID" value="KAG5165359.1"/>
    <property type="molecule type" value="Genomic_DNA"/>
</dbReference>
<dbReference type="CDD" id="cd18788">
    <property type="entry name" value="SF2_C_XPD"/>
    <property type="match status" value="1"/>
</dbReference>
<evidence type="ECO:0000256" key="1">
    <source>
        <dbReference type="ARBA" id="ARBA00001966"/>
    </source>
</evidence>
<evidence type="ECO:0000256" key="22">
    <source>
        <dbReference type="SAM" id="Coils"/>
    </source>
</evidence>
<evidence type="ECO:0000256" key="9">
    <source>
        <dbReference type="ARBA" id="ARBA00022806"/>
    </source>
</evidence>
<evidence type="ECO:0000256" key="5">
    <source>
        <dbReference type="ARBA" id="ARBA00017386"/>
    </source>
</evidence>
<dbReference type="InterPro" id="IPR045028">
    <property type="entry name" value="DinG/Rad3-like"/>
</dbReference>
<keyword evidence="9" id="KW-0347">Helicase</keyword>
<keyword evidence="11" id="KW-0408">Iron</keyword>
<evidence type="ECO:0000256" key="14">
    <source>
        <dbReference type="ARBA" id="ARBA00023242"/>
    </source>
</evidence>
<dbReference type="GO" id="GO:0051536">
    <property type="term" value="F:iron-sulfur cluster binding"/>
    <property type="evidence" value="ECO:0007669"/>
    <property type="project" value="UniProtKB-KW"/>
</dbReference>
<evidence type="ECO:0000313" key="24">
    <source>
        <dbReference type="EMBL" id="KAG5165359.1"/>
    </source>
</evidence>
<dbReference type="SMART" id="SM00488">
    <property type="entry name" value="DEXDc2"/>
    <property type="match status" value="1"/>
</dbReference>
<dbReference type="GO" id="GO:0003677">
    <property type="term" value="F:DNA binding"/>
    <property type="evidence" value="ECO:0007669"/>
    <property type="project" value="InterPro"/>
</dbReference>
<evidence type="ECO:0000256" key="20">
    <source>
        <dbReference type="ARBA" id="ARBA00045702"/>
    </source>
</evidence>